<name>A0A1E5BJR5_9VIBR</name>
<reference evidence="1 2" key="1">
    <citation type="journal article" date="2012" name="Science">
        <title>Ecological populations of bacteria act as socially cohesive units of antibiotic production and resistance.</title>
        <authorList>
            <person name="Cordero O.X."/>
            <person name="Wildschutte H."/>
            <person name="Kirkup B."/>
            <person name="Proehl S."/>
            <person name="Ngo L."/>
            <person name="Hussain F."/>
            <person name="Le Roux F."/>
            <person name="Mincer T."/>
            <person name="Polz M.F."/>
        </authorList>
    </citation>
    <scope>NUCLEOTIDE SEQUENCE [LARGE SCALE GENOMIC DNA]</scope>
    <source>
        <strain evidence="1 2">ZF-129</strain>
    </source>
</reference>
<gene>
    <name evidence="1" type="ORF">A1QO_04115</name>
</gene>
<evidence type="ECO:0000313" key="2">
    <source>
        <dbReference type="Proteomes" id="UP000094741"/>
    </source>
</evidence>
<accession>A0A1E5BJR5</accession>
<organism evidence="1 2">
    <name type="scientific">Vibrio genomosp. F10 str. ZF-129</name>
    <dbReference type="NCBI Taxonomy" id="1187848"/>
    <lineage>
        <taxon>Bacteria</taxon>
        <taxon>Pseudomonadati</taxon>
        <taxon>Pseudomonadota</taxon>
        <taxon>Gammaproteobacteria</taxon>
        <taxon>Vibrionales</taxon>
        <taxon>Vibrionaceae</taxon>
        <taxon>Vibrio</taxon>
    </lineage>
</organism>
<dbReference type="EMBL" id="AJYQ02000020">
    <property type="protein sequence ID" value="OEE37297.1"/>
    <property type="molecule type" value="Genomic_DNA"/>
</dbReference>
<dbReference type="AlphaFoldDB" id="A0A1E5BJR5"/>
<protein>
    <submittedName>
        <fullName evidence="1">Uncharacterized protein</fullName>
    </submittedName>
</protein>
<sequence>MGLLIAIPSSASEPEILIVKNEISFSDSETTENYVSKNYHWRSENDPTQVSILTHGNYFSGVLESNGMTTPIVSDYVTGAVVETEHLGDGRWRI</sequence>
<comment type="caution">
    <text evidence="1">The sequence shown here is derived from an EMBL/GenBank/DDBJ whole genome shotgun (WGS) entry which is preliminary data.</text>
</comment>
<proteinExistence type="predicted"/>
<dbReference type="Proteomes" id="UP000094741">
    <property type="component" value="Unassembled WGS sequence"/>
</dbReference>
<evidence type="ECO:0000313" key="1">
    <source>
        <dbReference type="EMBL" id="OEE37297.1"/>
    </source>
</evidence>